<reference evidence="2 3" key="1">
    <citation type="submission" date="2019-01" db="EMBL/GenBank/DDBJ databases">
        <title>Pseudolysobacter antarctica gen. nov., sp. nov., isolated from Fildes Peninsula, Antarctica.</title>
        <authorList>
            <person name="Wei Z."/>
            <person name="Peng F."/>
        </authorList>
    </citation>
    <scope>NUCLEOTIDE SEQUENCE [LARGE SCALE GENOMIC DNA]</scope>
    <source>
        <strain evidence="2 3">AQ6-296</strain>
    </source>
</reference>
<dbReference type="EMBL" id="CP035704">
    <property type="protein sequence ID" value="QBB71240.1"/>
    <property type="molecule type" value="Genomic_DNA"/>
</dbReference>
<sequence length="187" mass="21016">MTASDPAQDDSPAAHAPQEALFALVYQELRRIARSQRRNAGSPMTLDTTALVHEVYLKLHAAPEAKPIDRMHFLSLAARAMRQILVDHARSRSRLKRGGPWSITGLREDMSVTTDMIDLVALDDALTRLTALDVRAGQLVEWRVFGGLEMAEIAQLQNLTERTVFRDWRRARAFLVQQLGLEETTSV</sequence>
<dbReference type="GO" id="GO:0006352">
    <property type="term" value="P:DNA-templated transcription initiation"/>
    <property type="evidence" value="ECO:0007669"/>
    <property type="project" value="InterPro"/>
</dbReference>
<dbReference type="RefSeq" id="WP_129834050.1">
    <property type="nucleotide sequence ID" value="NZ_CP035704.1"/>
</dbReference>
<dbReference type="SUPFAM" id="SSF88659">
    <property type="entry name" value="Sigma3 and sigma4 domains of RNA polymerase sigma factors"/>
    <property type="match status" value="1"/>
</dbReference>
<dbReference type="InterPro" id="IPR036388">
    <property type="entry name" value="WH-like_DNA-bd_sf"/>
</dbReference>
<dbReference type="KEGG" id="xbc:ELE36_13230"/>
<dbReference type="InterPro" id="IPR011517">
    <property type="entry name" value="RNA_pol_sigma70_ECF-like"/>
</dbReference>
<dbReference type="Pfam" id="PF07638">
    <property type="entry name" value="Sigma70_ECF"/>
    <property type="match status" value="1"/>
</dbReference>
<proteinExistence type="predicted"/>
<dbReference type="Proteomes" id="UP000291562">
    <property type="component" value="Chromosome"/>
</dbReference>
<dbReference type="Gene3D" id="1.10.10.10">
    <property type="entry name" value="Winged helix-like DNA-binding domain superfamily/Winged helix DNA-binding domain"/>
    <property type="match status" value="1"/>
</dbReference>
<organism evidence="2 3">
    <name type="scientific">Pseudolysobacter antarcticus</name>
    <dbReference type="NCBI Taxonomy" id="2511995"/>
    <lineage>
        <taxon>Bacteria</taxon>
        <taxon>Pseudomonadati</taxon>
        <taxon>Pseudomonadota</taxon>
        <taxon>Gammaproteobacteria</taxon>
        <taxon>Lysobacterales</taxon>
        <taxon>Rhodanobacteraceae</taxon>
        <taxon>Pseudolysobacter</taxon>
    </lineage>
</organism>
<protein>
    <submittedName>
        <fullName evidence="2">Sigma-70 family RNA polymerase sigma factor</fullName>
    </submittedName>
</protein>
<dbReference type="InterPro" id="IPR014284">
    <property type="entry name" value="RNA_pol_sigma-70_dom"/>
</dbReference>
<gene>
    <name evidence="2" type="ORF">ELE36_13230</name>
</gene>
<dbReference type="NCBIfam" id="TIGR02937">
    <property type="entry name" value="sigma70-ECF"/>
    <property type="match status" value="1"/>
</dbReference>
<dbReference type="OrthoDB" id="128473at2"/>
<name>A0A411HLG2_9GAMM</name>
<dbReference type="NCBIfam" id="TIGR02999">
    <property type="entry name" value="Sig-70_X6"/>
    <property type="match status" value="1"/>
</dbReference>
<feature type="domain" description="RNA polymerase sigma-70 ECF-like HTH" evidence="1">
    <location>
        <begin position="18"/>
        <end position="179"/>
    </location>
</feature>
<accession>A0A411HLG2</accession>
<evidence type="ECO:0000259" key="1">
    <source>
        <dbReference type="Pfam" id="PF07638"/>
    </source>
</evidence>
<dbReference type="InterPro" id="IPR013324">
    <property type="entry name" value="RNA_pol_sigma_r3/r4-like"/>
</dbReference>
<evidence type="ECO:0000313" key="2">
    <source>
        <dbReference type="EMBL" id="QBB71240.1"/>
    </source>
</evidence>
<dbReference type="GO" id="GO:0003700">
    <property type="term" value="F:DNA-binding transcription factor activity"/>
    <property type="evidence" value="ECO:0007669"/>
    <property type="project" value="InterPro"/>
</dbReference>
<evidence type="ECO:0000313" key="3">
    <source>
        <dbReference type="Proteomes" id="UP000291562"/>
    </source>
</evidence>
<keyword evidence="3" id="KW-1185">Reference proteome</keyword>
<dbReference type="AlphaFoldDB" id="A0A411HLG2"/>
<dbReference type="InterPro" id="IPR053812">
    <property type="entry name" value="HTH_Sigma70_ECF-like"/>
</dbReference>